<dbReference type="SUPFAM" id="SSF56112">
    <property type="entry name" value="Protein kinase-like (PK-like)"/>
    <property type="match status" value="2"/>
</dbReference>
<accession>A0ABR1VN08</accession>
<dbReference type="InterPro" id="IPR001245">
    <property type="entry name" value="Ser-Thr/Tyr_kinase_cat_dom"/>
</dbReference>
<evidence type="ECO:0000259" key="1">
    <source>
        <dbReference type="PROSITE" id="PS50011"/>
    </source>
</evidence>
<dbReference type="InterPro" id="IPR000719">
    <property type="entry name" value="Prot_kinase_dom"/>
</dbReference>
<dbReference type="Gene3D" id="1.10.510.10">
    <property type="entry name" value="Transferase(Phosphotransferase) domain 1"/>
    <property type="match status" value="1"/>
</dbReference>
<dbReference type="PROSITE" id="PS50011">
    <property type="entry name" value="PROTEIN_KINASE_DOM"/>
    <property type="match status" value="1"/>
</dbReference>
<evidence type="ECO:0000313" key="3">
    <source>
        <dbReference type="Proteomes" id="UP001433268"/>
    </source>
</evidence>
<dbReference type="Proteomes" id="UP001433268">
    <property type="component" value="Unassembled WGS sequence"/>
</dbReference>
<reference evidence="2 3" key="1">
    <citation type="submission" date="2023-01" db="EMBL/GenBank/DDBJ databases">
        <title>Analysis of 21 Apiospora genomes using comparative genomics revels a genus with tremendous synthesis potential of carbohydrate active enzymes and secondary metabolites.</title>
        <authorList>
            <person name="Sorensen T."/>
        </authorList>
    </citation>
    <scope>NUCLEOTIDE SEQUENCE [LARGE SCALE GENOMIC DNA]</scope>
    <source>
        <strain evidence="2 3">CBS 114990</strain>
    </source>
</reference>
<gene>
    <name evidence="2" type="ORF">PG997_011441</name>
</gene>
<dbReference type="RefSeq" id="XP_066665046.1">
    <property type="nucleotide sequence ID" value="XM_066815756.1"/>
</dbReference>
<dbReference type="PANTHER" id="PTHR23257">
    <property type="entry name" value="SERINE-THREONINE PROTEIN KINASE"/>
    <property type="match status" value="1"/>
</dbReference>
<feature type="domain" description="Protein kinase" evidence="1">
    <location>
        <begin position="18"/>
        <end position="343"/>
    </location>
</feature>
<evidence type="ECO:0000313" key="2">
    <source>
        <dbReference type="EMBL" id="KAK8071238.1"/>
    </source>
</evidence>
<proteinExistence type="predicted"/>
<dbReference type="Pfam" id="PF07714">
    <property type="entry name" value="PK_Tyr_Ser-Thr"/>
    <property type="match status" value="1"/>
</dbReference>
<dbReference type="PANTHER" id="PTHR23257:SF963">
    <property type="entry name" value="AT08303P"/>
    <property type="match status" value="1"/>
</dbReference>
<comment type="caution">
    <text evidence="2">The sequence shown here is derived from an EMBL/GenBank/DDBJ whole genome shotgun (WGS) entry which is preliminary data.</text>
</comment>
<sequence>MPERAENTRPKTPWDGSIYNLRIVGMGRTSIVFAVDSSRVIKVPIRSSFCLKAIDQEREVYRRLEKDKSIYVLSCHDPDFSSGILLEKCVGSVRDRLRLMGQGDGIYPAIGSEHALAHAERWAYQAAQGLAFVHDHGIIQADGKCTSPGICAYPRALPPMSLYAERTLSKVGCHNMLLDEQNNLKLADFSGSSIENTNYRTLVIYDLRSRLSTHNKPDRLSDLFALGCALYEMAKGHLPYHDLPPKQVQHCFSHNQYPPLGELRQKVWEVAEAIEGCWNVKTRGGFTSAKDVAAVLKLRYKSMDEIVGRGHLAKPQWVRVNGYVADPSLLEKEEAQWKPWSFQ</sequence>
<dbReference type="EMBL" id="JAQQWN010000008">
    <property type="protein sequence ID" value="KAK8071238.1"/>
    <property type="molecule type" value="Genomic_DNA"/>
</dbReference>
<protein>
    <submittedName>
        <fullName evidence="2">Kinase-like protein</fullName>
    </submittedName>
</protein>
<name>A0ABR1VN08_9PEZI</name>
<organism evidence="2 3">
    <name type="scientific">Apiospora hydei</name>
    <dbReference type="NCBI Taxonomy" id="1337664"/>
    <lineage>
        <taxon>Eukaryota</taxon>
        <taxon>Fungi</taxon>
        <taxon>Dikarya</taxon>
        <taxon>Ascomycota</taxon>
        <taxon>Pezizomycotina</taxon>
        <taxon>Sordariomycetes</taxon>
        <taxon>Xylariomycetidae</taxon>
        <taxon>Amphisphaeriales</taxon>
        <taxon>Apiosporaceae</taxon>
        <taxon>Apiospora</taxon>
    </lineage>
</organism>
<dbReference type="SMART" id="SM00220">
    <property type="entry name" value="S_TKc"/>
    <property type="match status" value="1"/>
</dbReference>
<dbReference type="InterPro" id="IPR050167">
    <property type="entry name" value="Ser_Thr_protein_kinase"/>
</dbReference>
<dbReference type="InterPro" id="IPR011009">
    <property type="entry name" value="Kinase-like_dom_sf"/>
</dbReference>
<dbReference type="GeneID" id="92048816"/>
<keyword evidence="3" id="KW-1185">Reference proteome</keyword>